<keyword evidence="3" id="KW-1185">Reference proteome</keyword>
<name>A4S2G9_OSTLU</name>
<proteinExistence type="predicted"/>
<dbReference type="AlphaFoldDB" id="A4S2G9"/>
<dbReference type="GeneID" id="5003682"/>
<evidence type="ECO:0000313" key="3">
    <source>
        <dbReference type="Proteomes" id="UP000001568"/>
    </source>
</evidence>
<dbReference type="EMBL" id="CP000589">
    <property type="protein sequence ID" value="ABO98041.1"/>
    <property type="molecule type" value="Genomic_DNA"/>
</dbReference>
<gene>
    <name evidence="2" type="ORF">OSTLU_93229</name>
</gene>
<dbReference type="Proteomes" id="UP000001568">
    <property type="component" value="Chromosome 9"/>
</dbReference>
<reference evidence="2 3" key="1">
    <citation type="journal article" date="2007" name="Proc. Natl. Acad. Sci. U.S.A.">
        <title>The tiny eukaryote Ostreococcus provides genomic insights into the paradox of plankton speciation.</title>
        <authorList>
            <person name="Palenik B."/>
            <person name="Grimwood J."/>
            <person name="Aerts A."/>
            <person name="Rouze P."/>
            <person name="Salamov A."/>
            <person name="Putnam N."/>
            <person name="Dupont C."/>
            <person name="Jorgensen R."/>
            <person name="Derelle E."/>
            <person name="Rombauts S."/>
            <person name="Zhou K."/>
            <person name="Otillar R."/>
            <person name="Merchant S.S."/>
            <person name="Podell S."/>
            <person name="Gaasterland T."/>
            <person name="Napoli C."/>
            <person name="Gendler K."/>
            <person name="Manuell A."/>
            <person name="Tai V."/>
            <person name="Vallon O."/>
            <person name="Piganeau G."/>
            <person name="Jancek S."/>
            <person name="Heijde M."/>
            <person name="Jabbari K."/>
            <person name="Bowler C."/>
            <person name="Lohr M."/>
            <person name="Robbens S."/>
            <person name="Werner G."/>
            <person name="Dubchak I."/>
            <person name="Pazour G.J."/>
            <person name="Ren Q."/>
            <person name="Paulsen I."/>
            <person name="Delwiche C."/>
            <person name="Schmutz J."/>
            <person name="Rokhsar D."/>
            <person name="Van de Peer Y."/>
            <person name="Moreau H."/>
            <person name="Grigoriev I.V."/>
        </authorList>
    </citation>
    <scope>NUCLEOTIDE SEQUENCE [LARGE SCALE GENOMIC DNA]</scope>
    <source>
        <strain evidence="2 3">CCE9901</strain>
    </source>
</reference>
<dbReference type="HOGENOM" id="CLU_629129_0_0_1"/>
<evidence type="ECO:0000313" key="2">
    <source>
        <dbReference type="EMBL" id="ABO98041.1"/>
    </source>
</evidence>
<evidence type="ECO:0000256" key="1">
    <source>
        <dbReference type="SAM" id="MobiDB-lite"/>
    </source>
</evidence>
<feature type="region of interest" description="Disordered" evidence="1">
    <location>
        <begin position="1"/>
        <end position="49"/>
    </location>
</feature>
<dbReference type="RefSeq" id="XP_001419748.1">
    <property type="nucleotide sequence ID" value="XM_001419711.1"/>
</dbReference>
<organism evidence="2 3">
    <name type="scientific">Ostreococcus lucimarinus (strain CCE9901)</name>
    <dbReference type="NCBI Taxonomy" id="436017"/>
    <lineage>
        <taxon>Eukaryota</taxon>
        <taxon>Viridiplantae</taxon>
        <taxon>Chlorophyta</taxon>
        <taxon>Mamiellophyceae</taxon>
        <taxon>Mamiellales</taxon>
        <taxon>Bathycoccaceae</taxon>
        <taxon>Ostreococcus</taxon>
    </lineage>
</organism>
<dbReference type="KEGG" id="olu:OSTLU_93229"/>
<dbReference type="OMA" id="NDCRHYL"/>
<dbReference type="Gramene" id="ABO98041">
    <property type="protein sequence ID" value="ABO98041"/>
    <property type="gene ID" value="OSTLU_93229"/>
</dbReference>
<sequence length="436" mass="48340">MTHASPTRETREPLFPGARRGKVATSAGLSGKSDDRRRPTARRLGFASEKDKAIDDELEARERSGTKEAEVYCVSRPFQEWGKGIFSALPRGAREALLTAGVAHFMLVYRDLKTGEMRQFDFGPVGGDVHDRWLALAGGKTLRSSEQGARETVYAMTRGRVGRHRARRKSSCVQGEIRDHKVRSLPDGAYLVGTTHLSLDDIRGFNDARDMVYELHVNDCRHYLNDLCYYLTRETAVSSKFVKHGIMKRLEENKGRIWEHHLWLTKALTDVENVENWNKAGRFASATLMFGMGTRFMPFVPAKRFVTWGSGVVAGTSENVPIVREVLSFGGFLVETGRSALSLALDAQNSVTKSIAKGVEAQLLRTRWKLPMPRGAKLTRAKSVEDSSPLKIGLRVSPSSLTLPAVAASATKAVRSVVSNGAIRRLQRQGRVEISS</sequence>
<dbReference type="OrthoDB" id="513772at2759"/>
<protein>
    <submittedName>
        <fullName evidence="2">Uncharacterized protein</fullName>
    </submittedName>
</protein>
<dbReference type="eggNOG" id="ENOG502SUGV">
    <property type="taxonomic scope" value="Eukaryota"/>
</dbReference>
<accession>A4S2G9</accession>
<feature type="compositionally biased region" description="Basic and acidic residues" evidence="1">
    <location>
        <begin position="1"/>
        <end position="12"/>
    </location>
</feature>